<evidence type="ECO:0000256" key="4">
    <source>
        <dbReference type="ARBA" id="ARBA00022679"/>
    </source>
</evidence>
<dbReference type="Gene3D" id="3.30.565.10">
    <property type="entry name" value="Histidine kinase-like ATPase, C-terminal domain"/>
    <property type="match status" value="1"/>
</dbReference>
<feature type="domain" description="HAMP" evidence="11">
    <location>
        <begin position="332"/>
        <end position="385"/>
    </location>
</feature>
<dbReference type="GO" id="GO:0000155">
    <property type="term" value="F:phosphorelay sensor kinase activity"/>
    <property type="evidence" value="ECO:0007669"/>
    <property type="project" value="InterPro"/>
</dbReference>
<name>A0AAX3M368_9BACL</name>
<evidence type="ECO:0000259" key="11">
    <source>
        <dbReference type="PROSITE" id="PS50885"/>
    </source>
</evidence>
<dbReference type="InterPro" id="IPR003660">
    <property type="entry name" value="HAMP_dom"/>
</dbReference>
<evidence type="ECO:0000256" key="8">
    <source>
        <dbReference type="ARBA" id="ARBA00023136"/>
    </source>
</evidence>
<dbReference type="Pfam" id="PF02518">
    <property type="entry name" value="HATPase_c"/>
    <property type="match status" value="1"/>
</dbReference>
<evidence type="ECO:0000256" key="2">
    <source>
        <dbReference type="ARBA" id="ARBA00022475"/>
    </source>
</evidence>
<feature type="coiled-coil region" evidence="9">
    <location>
        <begin position="380"/>
        <end position="407"/>
    </location>
</feature>
<reference evidence="12 13" key="1">
    <citation type="submission" date="2023-02" db="EMBL/GenBank/DDBJ databases">
        <title>Genome sequence of Paenibacillus kyungheensis KACC 18744.</title>
        <authorList>
            <person name="Kim S."/>
            <person name="Heo J."/>
            <person name="Kwon S.-W."/>
        </authorList>
    </citation>
    <scope>NUCLEOTIDE SEQUENCE [LARGE SCALE GENOMIC DNA]</scope>
    <source>
        <strain evidence="12 13">KACC 18744</strain>
    </source>
</reference>
<keyword evidence="7 10" id="KW-1133">Transmembrane helix</keyword>
<dbReference type="InterPro" id="IPR003594">
    <property type="entry name" value="HATPase_dom"/>
</dbReference>
<dbReference type="InterPro" id="IPR010559">
    <property type="entry name" value="Sig_transdc_His_kin_internal"/>
</dbReference>
<dbReference type="Gene3D" id="6.10.340.10">
    <property type="match status" value="1"/>
</dbReference>
<gene>
    <name evidence="12" type="ORF">PQ456_22125</name>
</gene>
<sequence>MPSNAKLKWFKKSSFLLRHLSIKHRLLIAFLITSLLPVVIVAFYSNQIYETSTTTKISETSTQTLDELARNIARELEQYETLSENIIINPSIQTGLANYNQLTDLDKNVLQTLIRKQLDQQIFSFSNLSNVVIMTNTGAAFFDLGYQWYPGDQLSEVMTQTEGVARNAYWSYLRSNRGTPTLALTRKIYSENDLNSYLGYIVLCFDEKSFARNLYQSVNLGKGSSIYITNDNGMVISSLNPAIVQGNIFHKDIISKMISEQHQGQSEEFESTILNTKMLVTSAEIQMANWHIIGLIPHSFIVSELTGLRNHIIALCLLTLLLSAIVSMWIYFSISSPMRSLLLFAKRVDRGKLDGMPQQGPYPDEMQQLTSTIYNMVDRLKQLIVQIQTEQQAKREAELKMLQAQINPHFLFNTLNSLKWSAMLSGNASLTQGIGSLSELLHNTILVKEEMIPLAKEIENVQHYANIQRIRYGDSFHLEVQLHEDTATWMVPKFILQPIVENSILHAGADEHAKVNIRIEASLSDQGIQILICDNGKGFDQAEQRQQKALYRSLSGIGITNVHERIRLHYGEPYGLITHSRINYGTTTEIILPKRDRTKEDKNDV</sequence>
<keyword evidence="3" id="KW-0597">Phosphoprotein</keyword>
<dbReference type="GO" id="GO:0005886">
    <property type="term" value="C:plasma membrane"/>
    <property type="evidence" value="ECO:0007669"/>
    <property type="project" value="UniProtKB-SubCell"/>
</dbReference>
<evidence type="ECO:0000256" key="10">
    <source>
        <dbReference type="SAM" id="Phobius"/>
    </source>
</evidence>
<dbReference type="InterPro" id="IPR050640">
    <property type="entry name" value="Bact_2-comp_sensor_kinase"/>
</dbReference>
<dbReference type="PROSITE" id="PS50885">
    <property type="entry name" value="HAMP"/>
    <property type="match status" value="1"/>
</dbReference>
<keyword evidence="8 10" id="KW-0472">Membrane</keyword>
<protein>
    <submittedName>
        <fullName evidence="12">Sensor histidine kinase</fullName>
    </submittedName>
</protein>
<dbReference type="Proteomes" id="UP001220509">
    <property type="component" value="Chromosome"/>
</dbReference>
<dbReference type="Pfam" id="PF02743">
    <property type="entry name" value="dCache_1"/>
    <property type="match status" value="1"/>
</dbReference>
<comment type="subcellular location">
    <subcellularLocation>
        <location evidence="1">Cell membrane</location>
        <topology evidence="1">Multi-pass membrane protein</topology>
    </subcellularLocation>
</comment>
<organism evidence="12 13">
    <name type="scientific">Paenibacillus kyungheensis</name>
    <dbReference type="NCBI Taxonomy" id="1452732"/>
    <lineage>
        <taxon>Bacteria</taxon>
        <taxon>Bacillati</taxon>
        <taxon>Bacillota</taxon>
        <taxon>Bacilli</taxon>
        <taxon>Bacillales</taxon>
        <taxon>Paenibacillaceae</taxon>
        <taxon>Paenibacillus</taxon>
    </lineage>
</organism>
<dbReference type="AlphaFoldDB" id="A0AAX3M368"/>
<keyword evidence="13" id="KW-1185">Reference proteome</keyword>
<evidence type="ECO:0000313" key="13">
    <source>
        <dbReference type="Proteomes" id="UP001220509"/>
    </source>
</evidence>
<keyword evidence="2" id="KW-1003">Cell membrane</keyword>
<dbReference type="Pfam" id="PF06580">
    <property type="entry name" value="His_kinase"/>
    <property type="match status" value="1"/>
</dbReference>
<proteinExistence type="predicted"/>
<keyword evidence="4" id="KW-0808">Transferase</keyword>
<keyword evidence="5 10" id="KW-0812">Transmembrane</keyword>
<accession>A0AAX3M368</accession>
<evidence type="ECO:0000256" key="6">
    <source>
        <dbReference type="ARBA" id="ARBA00022777"/>
    </source>
</evidence>
<dbReference type="PANTHER" id="PTHR34220:SF7">
    <property type="entry name" value="SENSOR HISTIDINE KINASE YPDA"/>
    <property type="match status" value="1"/>
</dbReference>
<evidence type="ECO:0000256" key="7">
    <source>
        <dbReference type="ARBA" id="ARBA00022989"/>
    </source>
</evidence>
<evidence type="ECO:0000256" key="1">
    <source>
        <dbReference type="ARBA" id="ARBA00004651"/>
    </source>
</evidence>
<evidence type="ECO:0000256" key="9">
    <source>
        <dbReference type="SAM" id="Coils"/>
    </source>
</evidence>
<dbReference type="SMART" id="SM00387">
    <property type="entry name" value="HATPase_c"/>
    <property type="match status" value="1"/>
</dbReference>
<dbReference type="EMBL" id="CP117416">
    <property type="protein sequence ID" value="WCT55813.1"/>
    <property type="molecule type" value="Genomic_DNA"/>
</dbReference>
<dbReference type="InterPro" id="IPR033479">
    <property type="entry name" value="dCache_1"/>
</dbReference>
<evidence type="ECO:0000313" key="12">
    <source>
        <dbReference type="EMBL" id="WCT55813.1"/>
    </source>
</evidence>
<keyword evidence="9" id="KW-0175">Coiled coil</keyword>
<keyword evidence="6 12" id="KW-0418">Kinase</keyword>
<feature type="transmembrane region" description="Helical" evidence="10">
    <location>
        <begin position="312"/>
        <end position="332"/>
    </location>
</feature>
<dbReference type="SUPFAM" id="SSF55874">
    <property type="entry name" value="ATPase domain of HSP90 chaperone/DNA topoisomerase II/histidine kinase"/>
    <property type="match status" value="1"/>
</dbReference>
<evidence type="ECO:0000256" key="5">
    <source>
        <dbReference type="ARBA" id="ARBA00022692"/>
    </source>
</evidence>
<dbReference type="RefSeq" id="WP_273614163.1">
    <property type="nucleotide sequence ID" value="NZ_CP117416.1"/>
</dbReference>
<dbReference type="PANTHER" id="PTHR34220">
    <property type="entry name" value="SENSOR HISTIDINE KINASE YPDA"/>
    <property type="match status" value="1"/>
</dbReference>
<dbReference type="KEGG" id="pka:PQ456_22125"/>
<evidence type="ECO:0000256" key="3">
    <source>
        <dbReference type="ARBA" id="ARBA00022553"/>
    </source>
</evidence>
<dbReference type="InterPro" id="IPR036890">
    <property type="entry name" value="HATPase_C_sf"/>
</dbReference>